<keyword evidence="4" id="KW-1185">Reference proteome</keyword>
<dbReference type="OrthoDB" id="8688876at2"/>
<feature type="region of interest" description="Disordered" evidence="1">
    <location>
        <begin position="72"/>
        <end position="105"/>
    </location>
</feature>
<evidence type="ECO:0008006" key="5">
    <source>
        <dbReference type="Google" id="ProtNLM"/>
    </source>
</evidence>
<feature type="compositionally biased region" description="Basic and acidic residues" evidence="1">
    <location>
        <begin position="90"/>
        <end position="99"/>
    </location>
</feature>
<feature type="signal peptide" evidence="2">
    <location>
        <begin position="1"/>
        <end position="27"/>
    </location>
</feature>
<gene>
    <name evidence="3" type="ORF">GHT07_05255</name>
</gene>
<dbReference type="RefSeq" id="WP_153584011.1">
    <property type="nucleotide sequence ID" value="NZ_WJBU01000004.1"/>
</dbReference>
<organism evidence="3 4">
    <name type="scientific">Caenimonas koreensis DSM 17982</name>
    <dbReference type="NCBI Taxonomy" id="1121255"/>
    <lineage>
        <taxon>Bacteria</taxon>
        <taxon>Pseudomonadati</taxon>
        <taxon>Pseudomonadota</taxon>
        <taxon>Betaproteobacteria</taxon>
        <taxon>Burkholderiales</taxon>
        <taxon>Comamonadaceae</taxon>
        <taxon>Caenimonas</taxon>
    </lineage>
</organism>
<dbReference type="AlphaFoldDB" id="A0A844B045"/>
<comment type="caution">
    <text evidence="3">The sequence shown here is derived from an EMBL/GenBank/DDBJ whole genome shotgun (WGS) entry which is preliminary data.</text>
</comment>
<dbReference type="EMBL" id="WJBU01000004">
    <property type="protein sequence ID" value="MRD46672.1"/>
    <property type="molecule type" value="Genomic_DNA"/>
</dbReference>
<protein>
    <recommendedName>
        <fullName evidence="5">DUF2782 domain-containing protein</fullName>
    </recommendedName>
</protein>
<accession>A0A844B045</accession>
<reference evidence="3 4" key="1">
    <citation type="submission" date="2019-11" db="EMBL/GenBank/DDBJ databases">
        <title>Caenimonas koreensis gen. nov., sp. nov., isolated from activated sludge.</title>
        <authorList>
            <person name="Seung H.R."/>
        </authorList>
    </citation>
    <scope>NUCLEOTIDE SEQUENCE [LARGE SCALE GENOMIC DNA]</scope>
    <source>
        <strain evidence="3 4">EMB320</strain>
    </source>
</reference>
<evidence type="ECO:0000256" key="1">
    <source>
        <dbReference type="SAM" id="MobiDB-lite"/>
    </source>
</evidence>
<evidence type="ECO:0000313" key="3">
    <source>
        <dbReference type="EMBL" id="MRD46672.1"/>
    </source>
</evidence>
<keyword evidence="2" id="KW-0732">Signal</keyword>
<dbReference type="Proteomes" id="UP000487350">
    <property type="component" value="Unassembled WGS sequence"/>
</dbReference>
<evidence type="ECO:0000313" key="4">
    <source>
        <dbReference type="Proteomes" id="UP000487350"/>
    </source>
</evidence>
<evidence type="ECO:0000256" key="2">
    <source>
        <dbReference type="SAM" id="SignalP"/>
    </source>
</evidence>
<proteinExistence type="predicted"/>
<name>A0A844B045_9BURK</name>
<feature type="chain" id="PRO_5032397045" description="DUF2782 domain-containing protein" evidence="2">
    <location>
        <begin position="28"/>
        <end position="115"/>
    </location>
</feature>
<sequence length="115" mass="12502">MPRHHALICARIGTLICAAVATSAALAQNQPLVQESPAPDARRNQKVERIHNEDASTIIDEVRYAGETRSITVQPKGNMPGYEITPSDNARTRPGDNRDGLGNANGKSVWNVLKF</sequence>